<evidence type="ECO:0000256" key="2">
    <source>
        <dbReference type="ARBA" id="ARBA00022840"/>
    </source>
</evidence>
<reference evidence="3 4" key="1">
    <citation type="submission" date="2017-04" db="EMBL/GenBank/DDBJ databases">
        <title>Genome Sequence of the Model Brown-Rot Fungus Postia placenta SB12.</title>
        <authorList>
            <consortium name="DOE Joint Genome Institute"/>
            <person name="Gaskell J."/>
            <person name="Kersten P."/>
            <person name="Larrondo L.F."/>
            <person name="Canessa P."/>
            <person name="Martinez D."/>
            <person name="Hibbett D."/>
            <person name="Schmoll M."/>
            <person name="Kubicek C.P."/>
            <person name="Martinez A.T."/>
            <person name="Yadav J."/>
            <person name="Master E."/>
            <person name="Magnuson J.K."/>
            <person name="James T."/>
            <person name="Yaver D."/>
            <person name="Berka R."/>
            <person name="Labutti K."/>
            <person name="Lipzen A."/>
            <person name="Aerts A."/>
            <person name="Barry K."/>
            <person name="Henrissat B."/>
            <person name="Blanchette R."/>
            <person name="Grigoriev I."/>
            <person name="Cullen D."/>
        </authorList>
    </citation>
    <scope>NUCLEOTIDE SEQUENCE [LARGE SCALE GENOMIC DNA]</scope>
    <source>
        <strain evidence="3 4">MAD-698-R-SB12</strain>
    </source>
</reference>
<organism evidence="3 4">
    <name type="scientific">Postia placenta MAD-698-R-SB12</name>
    <dbReference type="NCBI Taxonomy" id="670580"/>
    <lineage>
        <taxon>Eukaryota</taxon>
        <taxon>Fungi</taxon>
        <taxon>Dikarya</taxon>
        <taxon>Basidiomycota</taxon>
        <taxon>Agaricomycotina</taxon>
        <taxon>Agaricomycetes</taxon>
        <taxon>Polyporales</taxon>
        <taxon>Adustoporiaceae</taxon>
        <taxon>Rhodonia</taxon>
    </lineage>
</organism>
<evidence type="ECO:0000313" key="3">
    <source>
        <dbReference type="EMBL" id="OSX59729.1"/>
    </source>
</evidence>
<proteinExistence type="predicted"/>
<dbReference type="OrthoDB" id="5186at2759"/>
<keyword evidence="4" id="KW-1185">Reference proteome</keyword>
<evidence type="ECO:0008006" key="5">
    <source>
        <dbReference type="Google" id="ProtNLM"/>
    </source>
</evidence>
<dbReference type="GO" id="GO:0005634">
    <property type="term" value="C:nucleus"/>
    <property type="evidence" value="ECO:0007669"/>
    <property type="project" value="TreeGrafter"/>
</dbReference>
<dbReference type="Proteomes" id="UP000194127">
    <property type="component" value="Unassembled WGS sequence"/>
</dbReference>
<keyword evidence="2" id="KW-0067">ATP-binding</keyword>
<dbReference type="GO" id="GO:0000055">
    <property type="term" value="P:ribosomal large subunit export from nucleus"/>
    <property type="evidence" value="ECO:0007669"/>
    <property type="project" value="TreeGrafter"/>
</dbReference>
<evidence type="ECO:0000313" key="4">
    <source>
        <dbReference type="Proteomes" id="UP000194127"/>
    </source>
</evidence>
<dbReference type="PANTHER" id="PTHR48103:SF2">
    <property type="entry name" value="MIDASIN"/>
    <property type="match status" value="1"/>
</dbReference>
<protein>
    <recommendedName>
        <fullName evidence="5">VWFA domain-containing protein</fullName>
    </recommendedName>
</protein>
<dbReference type="EMBL" id="KZ110601">
    <property type="protein sequence ID" value="OSX59729.1"/>
    <property type="molecule type" value="Genomic_DNA"/>
</dbReference>
<gene>
    <name evidence="3" type="ORF">POSPLADRAFT_1040752</name>
</gene>
<accession>A0A1X6MTS5</accession>
<dbReference type="GO" id="GO:0005524">
    <property type="term" value="F:ATP binding"/>
    <property type="evidence" value="ECO:0007669"/>
    <property type="project" value="UniProtKB-KW"/>
</dbReference>
<dbReference type="STRING" id="670580.A0A1X6MTS5"/>
<sequence length="189" mass="21203">MAESHSVHLAYETLVLVSKALSRLEVGDVAIAKFGESVDVLHGFDSGPFTDQAGMRIMSAFQERRSMSSATAAGLWQLDIIISDGMCQDHEKLRTVLRKAEEERVMVVFIILDSLHARSSSDSGNANQNSILSMNQVAYKNIDGRLDLHVERYLDSFPFEYYVVLRDVEALPEVLSGTLKQFFERVTEQ</sequence>
<dbReference type="InterPro" id="IPR036465">
    <property type="entry name" value="vWFA_dom_sf"/>
</dbReference>
<dbReference type="GO" id="GO:0000027">
    <property type="term" value="P:ribosomal large subunit assembly"/>
    <property type="evidence" value="ECO:0007669"/>
    <property type="project" value="TreeGrafter"/>
</dbReference>
<name>A0A1X6MTS5_9APHY</name>
<dbReference type="GeneID" id="36322745"/>
<evidence type="ECO:0000256" key="1">
    <source>
        <dbReference type="ARBA" id="ARBA00022741"/>
    </source>
</evidence>
<dbReference type="SUPFAM" id="SSF53300">
    <property type="entry name" value="vWA-like"/>
    <property type="match status" value="1"/>
</dbReference>
<dbReference type="AlphaFoldDB" id="A0A1X6MTS5"/>
<dbReference type="RefSeq" id="XP_024336523.1">
    <property type="nucleotide sequence ID" value="XM_024477795.1"/>
</dbReference>
<dbReference type="GO" id="GO:0030687">
    <property type="term" value="C:preribosome, large subunit precursor"/>
    <property type="evidence" value="ECO:0007669"/>
    <property type="project" value="TreeGrafter"/>
</dbReference>
<keyword evidence="1" id="KW-0547">Nucleotide-binding</keyword>
<dbReference type="PANTHER" id="PTHR48103">
    <property type="entry name" value="MIDASIN-RELATED"/>
    <property type="match status" value="1"/>
</dbReference>